<proteinExistence type="predicted"/>
<name>X1QJE6_9ZZZZ</name>
<organism evidence="1">
    <name type="scientific">marine sediment metagenome</name>
    <dbReference type="NCBI Taxonomy" id="412755"/>
    <lineage>
        <taxon>unclassified sequences</taxon>
        <taxon>metagenomes</taxon>
        <taxon>ecological metagenomes</taxon>
    </lineage>
</organism>
<sequence length="427" mass="49375">MINKLSPDEKKSALFLSPLQGGKIPYILDENLRFRPEPGFDDGSPAGPLDKCWNDPEPWAPETPPEQLPLIEQYINDISDLGRDEWLQESYLEHLTQTHIPICDETPEFDLKSEMSTPEKCSKVYNSLYARLSTNLYHVLLHCMKFWCEKCGGKKKKIHKRRKKLTYRKINRGKTIMNRAEIRAAAGRWVIRQFVFTVPEKDRYRFMSREGLNKLFGVARRTIKDLFPGSRVHAYMHTVGDKDLLKFNPHVNVHIFLPKGEGVKLKLSPEILDAVKDRFARGLRNLGCSDIRGPGESITGKMVDVHYSYASKGRKVLHKINYMTRPLGPEHLEAWRQNIDGQKMIDLHVQELKGFQYMRSWDRWAGCNYYDTESTIKEVESVIGEPVEHIGFTPASDIQKMITAGILEKIGEDLYMQRSKVKRNRSP</sequence>
<comment type="caution">
    <text evidence="1">The sequence shown here is derived from an EMBL/GenBank/DDBJ whole genome shotgun (WGS) entry which is preliminary data.</text>
</comment>
<dbReference type="EMBL" id="BARW01000036">
    <property type="protein sequence ID" value="GAI68592.1"/>
    <property type="molecule type" value="Genomic_DNA"/>
</dbReference>
<accession>X1QJE6</accession>
<protein>
    <submittedName>
        <fullName evidence="1">Uncharacterized protein</fullName>
    </submittedName>
</protein>
<dbReference type="AlphaFoldDB" id="X1QJE6"/>
<reference evidence="1" key="1">
    <citation type="journal article" date="2014" name="Front. Microbiol.">
        <title>High frequency of phylogenetically diverse reductive dehalogenase-homologous genes in deep subseafloor sedimentary metagenomes.</title>
        <authorList>
            <person name="Kawai M."/>
            <person name="Futagami T."/>
            <person name="Toyoda A."/>
            <person name="Takaki Y."/>
            <person name="Nishi S."/>
            <person name="Hori S."/>
            <person name="Arai W."/>
            <person name="Tsubouchi T."/>
            <person name="Morono Y."/>
            <person name="Uchiyama I."/>
            <person name="Ito T."/>
            <person name="Fujiyama A."/>
            <person name="Inagaki F."/>
            <person name="Takami H."/>
        </authorList>
    </citation>
    <scope>NUCLEOTIDE SEQUENCE</scope>
    <source>
        <strain evidence="1">Expedition CK06-06</strain>
    </source>
</reference>
<evidence type="ECO:0000313" key="1">
    <source>
        <dbReference type="EMBL" id="GAI68592.1"/>
    </source>
</evidence>
<gene>
    <name evidence="1" type="ORF">S12H4_00358</name>
</gene>